<dbReference type="GO" id="GO:0004126">
    <property type="term" value="F:cytidine deaminase activity"/>
    <property type="evidence" value="ECO:0007669"/>
    <property type="project" value="TreeGrafter"/>
</dbReference>
<dbReference type="SUPFAM" id="SSF53927">
    <property type="entry name" value="Cytidine deaminase-like"/>
    <property type="match status" value="1"/>
</dbReference>
<comment type="similarity">
    <text evidence="2">Belongs to the cytidine and deoxycytidylate deaminase family.</text>
</comment>
<evidence type="ECO:0000259" key="5">
    <source>
        <dbReference type="PROSITE" id="PS51747"/>
    </source>
</evidence>
<accession>A0A8C8SHA2</accession>
<dbReference type="Pfam" id="PF18750">
    <property type="entry name" value="SNAD4"/>
    <property type="match status" value="1"/>
</dbReference>
<dbReference type="GO" id="GO:0003723">
    <property type="term" value="F:RNA binding"/>
    <property type="evidence" value="ECO:0007669"/>
    <property type="project" value="TreeGrafter"/>
</dbReference>
<evidence type="ECO:0000313" key="6">
    <source>
        <dbReference type="Ensembl" id="ENSPCEP00000020272.1"/>
    </source>
</evidence>
<dbReference type="PANTHER" id="PTHR13857:SF26">
    <property type="entry name" value="C-U-EDITING ENZYME APOBEC-1"/>
    <property type="match status" value="1"/>
</dbReference>
<dbReference type="AlphaFoldDB" id="A0A8C8SHA2"/>
<dbReference type="GO" id="GO:0005634">
    <property type="term" value="C:nucleus"/>
    <property type="evidence" value="ECO:0007669"/>
    <property type="project" value="TreeGrafter"/>
</dbReference>
<comment type="cofactor">
    <cofactor evidence="1">
        <name>Zn(2+)</name>
        <dbReference type="ChEBI" id="CHEBI:29105"/>
    </cofactor>
</comment>
<dbReference type="InterPro" id="IPR002125">
    <property type="entry name" value="CMP_dCMP_dom"/>
</dbReference>
<evidence type="ECO:0000256" key="4">
    <source>
        <dbReference type="ARBA" id="ARBA00022801"/>
    </source>
</evidence>
<protein>
    <recommendedName>
        <fullName evidence="5">CMP/dCMP-type deaminase domain-containing protein</fullName>
    </recommendedName>
</protein>
<dbReference type="InterPro" id="IPR016193">
    <property type="entry name" value="Cytidine_deaminase-like"/>
</dbReference>
<sequence length="216" mass="24944">CRHSPFSTLLSQFNTLNRLNKVDLGICPRKTYLLYEIRWGRSTTFWRHWCQNTLTQHAEMVCLENDFKKLQFRPSVPCSITWFLSWSPCGKCCRHLVEFLRAHPNVTLKIKAAWLFRHTEERNRQGLRDLMENGVDLKIMDLPALWQEVERCMSKAPLCFLSFPPPNLATRAWGNMCTKEQLLSKAGPFLATSSLAPANNLFPLPPCPVSSGMMEE</sequence>
<evidence type="ECO:0000256" key="3">
    <source>
        <dbReference type="ARBA" id="ARBA00022723"/>
    </source>
</evidence>
<reference evidence="6" key="1">
    <citation type="submission" date="2025-08" db="UniProtKB">
        <authorList>
            <consortium name="Ensembl"/>
        </authorList>
    </citation>
    <scope>IDENTIFICATION</scope>
</reference>
<organism evidence="6 7">
    <name type="scientific">Pelusios castaneus</name>
    <name type="common">West African mud turtle</name>
    <dbReference type="NCBI Taxonomy" id="367368"/>
    <lineage>
        <taxon>Eukaryota</taxon>
        <taxon>Metazoa</taxon>
        <taxon>Chordata</taxon>
        <taxon>Craniata</taxon>
        <taxon>Vertebrata</taxon>
        <taxon>Euteleostomi</taxon>
        <taxon>Archelosauria</taxon>
        <taxon>Testudinata</taxon>
        <taxon>Testudines</taxon>
        <taxon>Pleurodira</taxon>
        <taxon>Pelomedusidae</taxon>
        <taxon>Pelusios</taxon>
    </lineage>
</organism>
<dbReference type="PROSITE" id="PS51747">
    <property type="entry name" value="CYT_DCMP_DEAMINASES_2"/>
    <property type="match status" value="1"/>
</dbReference>
<dbReference type="GO" id="GO:0016554">
    <property type="term" value="P:cytidine to uridine editing"/>
    <property type="evidence" value="ECO:0007669"/>
    <property type="project" value="TreeGrafter"/>
</dbReference>
<dbReference type="Proteomes" id="UP000694393">
    <property type="component" value="Unplaced"/>
</dbReference>
<dbReference type="PANTHER" id="PTHR13857">
    <property type="entry name" value="MRNA EDITING ENZYME"/>
    <property type="match status" value="1"/>
</dbReference>
<evidence type="ECO:0000313" key="7">
    <source>
        <dbReference type="Proteomes" id="UP000694393"/>
    </source>
</evidence>
<proteinExistence type="inferred from homology"/>
<reference evidence="6" key="2">
    <citation type="submission" date="2025-09" db="UniProtKB">
        <authorList>
            <consortium name="Ensembl"/>
        </authorList>
    </citation>
    <scope>IDENTIFICATION</scope>
</reference>
<dbReference type="Gene3D" id="3.40.140.10">
    <property type="entry name" value="Cytidine Deaminase, domain 2"/>
    <property type="match status" value="1"/>
</dbReference>
<keyword evidence="4" id="KW-0378">Hydrolase</keyword>
<dbReference type="CDD" id="cd01283">
    <property type="entry name" value="cytidine_deaminase"/>
    <property type="match status" value="1"/>
</dbReference>
<dbReference type="GO" id="GO:0046872">
    <property type="term" value="F:metal ion binding"/>
    <property type="evidence" value="ECO:0007669"/>
    <property type="project" value="UniProtKB-KW"/>
</dbReference>
<keyword evidence="7" id="KW-1185">Reference proteome</keyword>
<dbReference type="GO" id="GO:0005737">
    <property type="term" value="C:cytoplasm"/>
    <property type="evidence" value="ECO:0007669"/>
    <property type="project" value="TreeGrafter"/>
</dbReference>
<dbReference type="Ensembl" id="ENSPCET00000020964.1">
    <property type="protein sequence ID" value="ENSPCEP00000020272.1"/>
    <property type="gene ID" value="ENSPCEG00000015687.1"/>
</dbReference>
<feature type="domain" description="CMP/dCMP-type deaminase" evidence="5">
    <location>
        <begin position="5"/>
        <end position="130"/>
    </location>
</feature>
<keyword evidence="3" id="KW-0479">Metal-binding</keyword>
<evidence type="ECO:0000256" key="1">
    <source>
        <dbReference type="ARBA" id="ARBA00001947"/>
    </source>
</evidence>
<name>A0A8C8SHA2_9SAUR</name>
<dbReference type="InterPro" id="IPR050610">
    <property type="entry name" value="APOBEC_Cyt_Deaminase"/>
</dbReference>
<evidence type="ECO:0000256" key="2">
    <source>
        <dbReference type="ARBA" id="ARBA00006576"/>
    </source>
</evidence>